<dbReference type="InterPro" id="IPR050832">
    <property type="entry name" value="Bact_Acetyltransf"/>
</dbReference>
<sequence length="221" mass="24198">MTVAIRPRRDDDLPALAGALDRVHALDGYPVEGVADPEAWLRHPNELRSWTAVNDDEPIGQITLTRATVNDDAARVWHEHTGGDVDRLAIPVRLFIDPSHRGSGAGRLLMEAATTYAKARGLAIAFDVMLKDRAAIRLYERLGAQRESPPSRTTTATDSPNPPPSMPCAEKMQREGIEDARDRPRSRWCRRVNDCLGHCVGRVRPFPPVGPSSNAGGCARG</sequence>
<reference evidence="5" key="1">
    <citation type="journal article" date="2014" name="Int. J. Syst. Evol. Microbiol.">
        <title>Complete genome sequence of Corynebacterium casei LMG S-19264T (=DSM 44701T), isolated from a smear-ripened cheese.</title>
        <authorList>
            <consortium name="US DOE Joint Genome Institute (JGI-PGF)"/>
            <person name="Walter F."/>
            <person name="Albersmeier A."/>
            <person name="Kalinowski J."/>
            <person name="Ruckert C."/>
        </authorList>
    </citation>
    <scope>NUCLEOTIDE SEQUENCE</scope>
    <source>
        <strain evidence="5">CGMCC 4.7398</strain>
    </source>
</reference>
<dbReference type="CDD" id="cd04301">
    <property type="entry name" value="NAT_SF"/>
    <property type="match status" value="1"/>
</dbReference>
<comment type="caution">
    <text evidence="5">The sequence shown here is derived from an EMBL/GenBank/DDBJ whole genome shotgun (WGS) entry which is preliminary data.</text>
</comment>
<dbReference type="Pfam" id="PF00583">
    <property type="entry name" value="Acetyltransf_1"/>
    <property type="match status" value="1"/>
</dbReference>
<evidence type="ECO:0000256" key="1">
    <source>
        <dbReference type="ARBA" id="ARBA00022679"/>
    </source>
</evidence>
<evidence type="ECO:0000313" key="6">
    <source>
        <dbReference type="Proteomes" id="UP000627369"/>
    </source>
</evidence>
<dbReference type="PANTHER" id="PTHR43877">
    <property type="entry name" value="AMINOALKYLPHOSPHONATE N-ACETYLTRANSFERASE-RELATED-RELATED"/>
    <property type="match status" value="1"/>
</dbReference>
<dbReference type="GO" id="GO:0016747">
    <property type="term" value="F:acyltransferase activity, transferring groups other than amino-acyl groups"/>
    <property type="evidence" value="ECO:0007669"/>
    <property type="project" value="InterPro"/>
</dbReference>
<dbReference type="PROSITE" id="PS51186">
    <property type="entry name" value="GNAT"/>
    <property type="match status" value="1"/>
</dbReference>
<evidence type="ECO:0000256" key="2">
    <source>
        <dbReference type="ARBA" id="ARBA00023315"/>
    </source>
</evidence>
<feature type="region of interest" description="Disordered" evidence="3">
    <location>
        <begin position="141"/>
        <end position="169"/>
    </location>
</feature>
<dbReference type="SUPFAM" id="SSF55729">
    <property type="entry name" value="Acyl-CoA N-acyltransferases (Nat)"/>
    <property type="match status" value="1"/>
</dbReference>
<accession>A0A919KMV7</accession>
<evidence type="ECO:0000313" key="5">
    <source>
        <dbReference type="EMBL" id="GHH66149.1"/>
    </source>
</evidence>
<organism evidence="5 6">
    <name type="scientific">Promicromonospora soli</name>
    <dbReference type="NCBI Taxonomy" id="2035533"/>
    <lineage>
        <taxon>Bacteria</taxon>
        <taxon>Bacillati</taxon>
        <taxon>Actinomycetota</taxon>
        <taxon>Actinomycetes</taxon>
        <taxon>Micrococcales</taxon>
        <taxon>Promicromonosporaceae</taxon>
        <taxon>Promicromonospora</taxon>
    </lineage>
</organism>
<keyword evidence="2" id="KW-0012">Acyltransferase</keyword>
<gene>
    <name evidence="5" type="ORF">GCM10017772_05570</name>
</gene>
<proteinExistence type="predicted"/>
<feature type="compositionally biased region" description="Polar residues" evidence="3">
    <location>
        <begin position="148"/>
        <end position="159"/>
    </location>
</feature>
<dbReference type="Gene3D" id="3.40.630.30">
    <property type="match status" value="1"/>
</dbReference>
<dbReference type="PANTHER" id="PTHR43877:SF2">
    <property type="entry name" value="AMINOALKYLPHOSPHONATE N-ACETYLTRANSFERASE-RELATED"/>
    <property type="match status" value="1"/>
</dbReference>
<reference evidence="5" key="2">
    <citation type="submission" date="2020-09" db="EMBL/GenBank/DDBJ databases">
        <authorList>
            <person name="Sun Q."/>
            <person name="Zhou Y."/>
        </authorList>
    </citation>
    <scope>NUCLEOTIDE SEQUENCE</scope>
    <source>
        <strain evidence="5">CGMCC 4.7398</strain>
    </source>
</reference>
<dbReference type="RefSeq" id="WP_189667727.1">
    <property type="nucleotide sequence ID" value="NZ_BNAS01000001.1"/>
</dbReference>
<dbReference type="EMBL" id="BNAS01000001">
    <property type="protein sequence ID" value="GHH66149.1"/>
    <property type="molecule type" value="Genomic_DNA"/>
</dbReference>
<evidence type="ECO:0000259" key="4">
    <source>
        <dbReference type="PROSITE" id="PS51186"/>
    </source>
</evidence>
<feature type="domain" description="N-acetyltransferase" evidence="4">
    <location>
        <begin position="3"/>
        <end position="175"/>
    </location>
</feature>
<dbReference type="InterPro" id="IPR016181">
    <property type="entry name" value="Acyl_CoA_acyltransferase"/>
</dbReference>
<protein>
    <recommendedName>
        <fullName evidence="4">N-acetyltransferase domain-containing protein</fullName>
    </recommendedName>
</protein>
<keyword evidence="1" id="KW-0808">Transferase</keyword>
<dbReference type="Proteomes" id="UP000627369">
    <property type="component" value="Unassembled WGS sequence"/>
</dbReference>
<dbReference type="AlphaFoldDB" id="A0A919KMV7"/>
<dbReference type="InterPro" id="IPR000182">
    <property type="entry name" value="GNAT_dom"/>
</dbReference>
<evidence type="ECO:0000256" key="3">
    <source>
        <dbReference type="SAM" id="MobiDB-lite"/>
    </source>
</evidence>
<name>A0A919KMV7_9MICO</name>
<keyword evidence="6" id="KW-1185">Reference proteome</keyword>